<name>A0A132C314_9RHOB</name>
<reference evidence="1 2" key="1">
    <citation type="submission" date="2015-12" db="EMBL/GenBank/DDBJ databases">
        <title>Genome sequence of the marine Rhodobacteraceae strain O3.65, Candidatus Tritonibacter horizontis.</title>
        <authorList>
            <person name="Poehlein A."/>
            <person name="Giebel H.A."/>
            <person name="Voget S."/>
            <person name="Brinkhoff T."/>
        </authorList>
    </citation>
    <scope>NUCLEOTIDE SEQUENCE [LARGE SCALE GENOMIC DNA]</scope>
    <source>
        <strain evidence="1 2">O3.65</strain>
    </source>
</reference>
<gene>
    <name evidence="1" type="ORF">TRIHO_00550</name>
</gene>
<organism evidence="1 2">
    <name type="scientific">Tritonibacter horizontis</name>
    <dbReference type="NCBI Taxonomy" id="1768241"/>
    <lineage>
        <taxon>Bacteria</taxon>
        <taxon>Pseudomonadati</taxon>
        <taxon>Pseudomonadota</taxon>
        <taxon>Alphaproteobacteria</taxon>
        <taxon>Rhodobacterales</taxon>
        <taxon>Paracoccaceae</taxon>
        <taxon>Tritonibacter</taxon>
    </lineage>
</organism>
<keyword evidence="2" id="KW-1185">Reference proteome</keyword>
<protein>
    <submittedName>
        <fullName evidence="1">Uncharacterized protein</fullName>
    </submittedName>
</protein>
<dbReference type="EMBL" id="LPUY01000007">
    <property type="protein sequence ID" value="KUP95055.1"/>
    <property type="molecule type" value="Genomic_DNA"/>
</dbReference>
<proteinExistence type="predicted"/>
<comment type="caution">
    <text evidence="1">The sequence shown here is derived from an EMBL/GenBank/DDBJ whole genome shotgun (WGS) entry which is preliminary data.</text>
</comment>
<dbReference type="Proteomes" id="UP000068382">
    <property type="component" value="Unassembled WGS sequence"/>
</dbReference>
<evidence type="ECO:0000313" key="1">
    <source>
        <dbReference type="EMBL" id="KUP95055.1"/>
    </source>
</evidence>
<sequence>MRKRYKMHLVVLKYADLTPCGWGYHLRCIKKLHDPCEKQEIALKIADAECEPAPDARATGLFRLGRPS</sequence>
<accession>A0A132C314</accession>
<dbReference type="AlphaFoldDB" id="A0A132C314"/>
<evidence type="ECO:0000313" key="2">
    <source>
        <dbReference type="Proteomes" id="UP000068382"/>
    </source>
</evidence>